<dbReference type="InterPro" id="IPR035421">
    <property type="entry name" value="Terminase_6C"/>
</dbReference>
<evidence type="ECO:0000256" key="1">
    <source>
        <dbReference type="ARBA" id="ARBA00022612"/>
    </source>
</evidence>
<dbReference type="OrthoDB" id="129382at2"/>
<evidence type="ECO:0000313" key="4">
    <source>
        <dbReference type="Proteomes" id="UP000002318"/>
    </source>
</evidence>
<dbReference type="HOGENOM" id="CLU_100995_0_0_12"/>
<dbReference type="eggNOG" id="ENOG5033285">
    <property type="taxonomic scope" value="Bacteria"/>
</dbReference>
<keyword evidence="4" id="KW-1185">Reference proteome</keyword>
<keyword evidence="1" id="KW-1188">Viral release from host cell</keyword>
<proteinExistence type="predicted"/>
<dbReference type="Gene3D" id="3.30.420.240">
    <property type="match status" value="1"/>
</dbReference>
<feature type="domain" description="Terminase large subunit gp17-like C-terminal" evidence="2">
    <location>
        <begin position="50"/>
        <end position="188"/>
    </location>
</feature>
<evidence type="ECO:0000313" key="3">
    <source>
        <dbReference type="EMBL" id="ADK81902.1"/>
    </source>
</evidence>
<dbReference type="Pfam" id="PF17289">
    <property type="entry name" value="Terminase_6C"/>
    <property type="match status" value="1"/>
</dbReference>
<protein>
    <recommendedName>
        <fullName evidence="2">Terminase large subunit gp17-like C-terminal domain-containing protein</fullName>
    </recommendedName>
</protein>
<dbReference type="EMBL" id="CP002116">
    <property type="protein sequence ID" value="ADK81902.1"/>
    <property type="molecule type" value="Genomic_DNA"/>
</dbReference>
<dbReference type="AlphaFoldDB" id="E1R217"/>
<dbReference type="Proteomes" id="UP000002318">
    <property type="component" value="Chromosome"/>
</dbReference>
<accession>E1R217</accession>
<sequence>MIRNIVSVDLGQQFDFTAISVTQTREQWTTGPNIPAEWKATSGDRLLTYYYYLRYLERMKMKYPDVVREVKKIVTALENDQTTALLVDATGVGLPVVEMMREDLLLPIPIIITGGNSISEQNGGFHIPKRFLVAALQGLFETGRLKIASGIGCLAEFMHEIENFRVKITQSGNDTYEAWRESDHDDLVISVAMGAWYAQRESINNILIRKNDKEVLDEYDPLDRL</sequence>
<dbReference type="STRING" id="573413.Spirs_2799"/>
<reference evidence="3 4" key="1">
    <citation type="journal article" date="2010" name="Stand. Genomic Sci.">
        <title>Complete genome sequence of Spirochaeta smaragdinae type strain (SEBR 4228).</title>
        <authorList>
            <person name="Mavromatis K."/>
            <person name="Yasawong M."/>
            <person name="Chertkov O."/>
            <person name="Lapidus A."/>
            <person name="Lucas S."/>
            <person name="Nolan M."/>
            <person name="Del Rio T.G."/>
            <person name="Tice H."/>
            <person name="Cheng J.F."/>
            <person name="Pitluck S."/>
            <person name="Liolios K."/>
            <person name="Ivanova N."/>
            <person name="Tapia R."/>
            <person name="Han C."/>
            <person name="Bruce D."/>
            <person name="Goodwin L."/>
            <person name="Pati A."/>
            <person name="Chen A."/>
            <person name="Palaniappan K."/>
            <person name="Land M."/>
            <person name="Hauser L."/>
            <person name="Chang Y.J."/>
            <person name="Jeffries C.D."/>
            <person name="Detter J.C."/>
            <person name="Rohde M."/>
            <person name="Brambilla E."/>
            <person name="Spring S."/>
            <person name="Goker M."/>
            <person name="Sikorski J."/>
            <person name="Woyke T."/>
            <person name="Bristow J."/>
            <person name="Eisen J.A."/>
            <person name="Markowitz V."/>
            <person name="Hugenholtz P."/>
            <person name="Klenk H.P."/>
            <person name="Kyrpides N.C."/>
        </authorList>
    </citation>
    <scope>NUCLEOTIDE SEQUENCE [LARGE SCALE GENOMIC DNA]</scope>
    <source>
        <strain evidence="4">DSM 11293 / JCM 15392 / SEBR 4228</strain>
    </source>
</reference>
<evidence type="ECO:0000259" key="2">
    <source>
        <dbReference type="Pfam" id="PF17289"/>
    </source>
</evidence>
<organism evidence="3 4">
    <name type="scientific">Sediminispirochaeta smaragdinae (strain DSM 11293 / JCM 15392 / SEBR 4228)</name>
    <name type="common">Spirochaeta smaragdinae</name>
    <dbReference type="NCBI Taxonomy" id="573413"/>
    <lineage>
        <taxon>Bacteria</taxon>
        <taxon>Pseudomonadati</taxon>
        <taxon>Spirochaetota</taxon>
        <taxon>Spirochaetia</taxon>
        <taxon>Spirochaetales</taxon>
        <taxon>Spirochaetaceae</taxon>
        <taxon>Sediminispirochaeta</taxon>
    </lineage>
</organism>
<name>E1R217_SEDSS</name>
<dbReference type="RefSeq" id="WP_013255362.1">
    <property type="nucleotide sequence ID" value="NC_014364.1"/>
</dbReference>
<gene>
    <name evidence="3" type="ordered locus">Spirs_2799</name>
</gene>
<dbReference type="KEGG" id="ssm:Spirs_2799"/>